<dbReference type="PROSITE" id="PS00101">
    <property type="entry name" value="HEXAPEP_TRANSFERASES"/>
    <property type="match status" value="1"/>
</dbReference>
<dbReference type="Gene3D" id="2.160.10.10">
    <property type="entry name" value="Hexapeptide repeat proteins"/>
    <property type="match status" value="1"/>
</dbReference>
<dbReference type="PANTHER" id="PTHR43300">
    <property type="entry name" value="ACETYLTRANSFERASE"/>
    <property type="match status" value="1"/>
</dbReference>
<evidence type="ECO:0000256" key="1">
    <source>
        <dbReference type="ARBA" id="ARBA00022679"/>
    </source>
</evidence>
<dbReference type="EMBL" id="BKBI01000006">
    <property type="protein sequence ID" value="GEQ35525.1"/>
    <property type="molecule type" value="Genomic_DNA"/>
</dbReference>
<organism evidence="3 4">
    <name type="scientific">Marinilactibacillus psychrotolerans</name>
    <dbReference type="NCBI Taxonomy" id="191770"/>
    <lineage>
        <taxon>Bacteria</taxon>
        <taxon>Bacillati</taxon>
        <taxon>Bacillota</taxon>
        <taxon>Bacilli</taxon>
        <taxon>Lactobacillales</taxon>
        <taxon>Carnobacteriaceae</taxon>
        <taxon>Marinilactibacillus</taxon>
    </lineage>
</organism>
<gene>
    <name evidence="3" type="primary">cat_3</name>
    <name evidence="3" type="ORF">M132T_10330</name>
</gene>
<evidence type="ECO:0000256" key="2">
    <source>
        <dbReference type="ARBA" id="ARBA00022737"/>
    </source>
</evidence>
<protein>
    <submittedName>
        <fullName evidence="3">Chloramphenicol acetyltransferase</fullName>
    </submittedName>
</protein>
<keyword evidence="1" id="KW-0808">Transferase</keyword>
<evidence type="ECO:0000313" key="3">
    <source>
        <dbReference type="EMBL" id="GEQ35525.1"/>
    </source>
</evidence>
<comment type="caution">
    <text evidence="3">The sequence shown here is derived from an EMBL/GenBank/DDBJ whole genome shotgun (WGS) entry which is preliminary data.</text>
</comment>
<dbReference type="Pfam" id="PF00132">
    <property type="entry name" value="Hexapep"/>
    <property type="match status" value="1"/>
</dbReference>
<name>A0AAV3WR33_9LACT</name>
<evidence type="ECO:0000313" key="4">
    <source>
        <dbReference type="Proteomes" id="UP000887127"/>
    </source>
</evidence>
<dbReference type="AlphaFoldDB" id="A0AAV3WR33"/>
<reference evidence="3" key="1">
    <citation type="submission" date="2019-08" db="EMBL/GenBank/DDBJ databases">
        <title>Marinilactibacillus psychrotolerans M13-2T whole genome sequencing project.</title>
        <authorList>
            <person name="Ishikawa M."/>
            <person name="Suzuki T."/>
            <person name="Matsutani M."/>
        </authorList>
    </citation>
    <scope>NUCLEOTIDE SEQUENCE</scope>
    <source>
        <strain evidence="3">M13-2T</strain>
    </source>
</reference>
<dbReference type="GO" id="GO:0016740">
    <property type="term" value="F:transferase activity"/>
    <property type="evidence" value="ECO:0007669"/>
    <property type="project" value="UniProtKB-KW"/>
</dbReference>
<accession>A0AAV3WR33</accession>
<sequence length="220" mass="25008">MSIIKKIENKIKKRKYYKKNNCEIKTKYISSNVEMGKNVKIGKNTIIEEGCKIDNYTYINSRQGMHPVYINSNTIIGKYCSIGPNSMIGIGNHPLDRFTTHPVTYDKYYVGDTDENTQQKVNMQGNVVIGNDVWIGCNVVVMQDVKIGDGAVIGAGSIVTKDIEPYSISVGIPCEKIKMRFSNTIIKEISKLDKNWWDQDLDYIIKKMNFGNSIEVFLNE</sequence>
<dbReference type="CDD" id="cd03349">
    <property type="entry name" value="LbH_XAT"/>
    <property type="match status" value="1"/>
</dbReference>
<proteinExistence type="predicted"/>
<dbReference type="PANTHER" id="PTHR43300:SF11">
    <property type="entry name" value="ACETYLTRANSFERASE RV3034C-RELATED"/>
    <property type="match status" value="1"/>
</dbReference>
<dbReference type="InterPro" id="IPR001451">
    <property type="entry name" value="Hexapep"/>
</dbReference>
<dbReference type="InterPro" id="IPR018357">
    <property type="entry name" value="Hexapep_transf_CS"/>
</dbReference>
<dbReference type="Proteomes" id="UP000887127">
    <property type="component" value="Unassembled WGS sequence"/>
</dbReference>
<dbReference type="InterPro" id="IPR050179">
    <property type="entry name" value="Trans_hexapeptide_repeat"/>
</dbReference>
<dbReference type="RefSeq" id="WP_091762653.1">
    <property type="nucleotide sequence ID" value="NZ_BJVX01000015.1"/>
</dbReference>
<dbReference type="GeneID" id="96911902"/>
<dbReference type="InterPro" id="IPR011004">
    <property type="entry name" value="Trimer_LpxA-like_sf"/>
</dbReference>
<keyword evidence="2" id="KW-0677">Repeat</keyword>
<dbReference type="SUPFAM" id="SSF51161">
    <property type="entry name" value="Trimeric LpxA-like enzymes"/>
    <property type="match status" value="1"/>
</dbReference>